<proteinExistence type="predicted"/>
<sequence length="89" mass="10879">MTMTKKDEENLRVFERKILRSIMGPIKEADNEFRIRTNEELQRELKGKDIVHKNKTTKNEMAWACMEVRRRIRNQIISGMETRWEKEKR</sequence>
<evidence type="ECO:0000313" key="2">
    <source>
        <dbReference type="Proteomes" id="UP001056778"/>
    </source>
</evidence>
<protein>
    <submittedName>
        <fullName evidence="1">Malate and lactate dehydrogenase</fullName>
    </submittedName>
</protein>
<keyword evidence="2" id="KW-1185">Reference proteome</keyword>
<reference evidence="1" key="1">
    <citation type="submission" date="2022-04" db="EMBL/GenBank/DDBJ databases">
        <title>Chromosome-scale genome assembly of Holotrichia oblita Faldermann.</title>
        <authorList>
            <person name="Rongchong L."/>
        </authorList>
    </citation>
    <scope>NUCLEOTIDE SEQUENCE</scope>
    <source>
        <strain evidence="1">81SQS9</strain>
    </source>
</reference>
<comment type="caution">
    <text evidence="1">The sequence shown here is derived from an EMBL/GenBank/DDBJ whole genome shotgun (WGS) entry which is preliminary data.</text>
</comment>
<accession>A0ACB9SWX9</accession>
<name>A0ACB9SWX9_HOLOL</name>
<evidence type="ECO:0000313" key="1">
    <source>
        <dbReference type="EMBL" id="KAI4459036.1"/>
    </source>
</evidence>
<dbReference type="EMBL" id="CM043020">
    <property type="protein sequence ID" value="KAI4459036.1"/>
    <property type="molecule type" value="Genomic_DNA"/>
</dbReference>
<organism evidence="1 2">
    <name type="scientific">Holotrichia oblita</name>
    <name type="common">Chafer beetle</name>
    <dbReference type="NCBI Taxonomy" id="644536"/>
    <lineage>
        <taxon>Eukaryota</taxon>
        <taxon>Metazoa</taxon>
        <taxon>Ecdysozoa</taxon>
        <taxon>Arthropoda</taxon>
        <taxon>Hexapoda</taxon>
        <taxon>Insecta</taxon>
        <taxon>Pterygota</taxon>
        <taxon>Neoptera</taxon>
        <taxon>Endopterygota</taxon>
        <taxon>Coleoptera</taxon>
        <taxon>Polyphaga</taxon>
        <taxon>Scarabaeiformia</taxon>
        <taxon>Scarabaeidae</taxon>
        <taxon>Melolonthinae</taxon>
        <taxon>Holotrichia</taxon>
    </lineage>
</organism>
<gene>
    <name evidence="1" type="ORF">MML48_6g00000464</name>
</gene>
<dbReference type="Proteomes" id="UP001056778">
    <property type="component" value="Chromosome 6"/>
</dbReference>